<dbReference type="Proteomes" id="UP000470771">
    <property type="component" value="Unassembled WGS sequence"/>
</dbReference>
<accession>A0A6N9NPN9</accession>
<feature type="chain" id="PRO_5026658616" evidence="1">
    <location>
        <begin position="23"/>
        <end position="75"/>
    </location>
</feature>
<sequence length="75" mass="8489">MKKHLLIPATSILLFFSAPAFASANTKPLDGPKKSSQKQTTVKYEFSLFQIAYSLVKEKQDTTSKPIIKERKEDE</sequence>
<protein>
    <submittedName>
        <fullName evidence="2">Uncharacterized protein</fullName>
    </submittedName>
</protein>
<gene>
    <name evidence="2" type="ORF">GQN54_13240</name>
</gene>
<evidence type="ECO:0000313" key="2">
    <source>
        <dbReference type="EMBL" id="NBG67087.1"/>
    </source>
</evidence>
<keyword evidence="1" id="KW-0732">Signal</keyword>
<organism evidence="2 3">
    <name type="scientific">Acidiluteibacter ferrifornacis</name>
    <dbReference type="NCBI Taxonomy" id="2692424"/>
    <lineage>
        <taxon>Bacteria</taxon>
        <taxon>Pseudomonadati</taxon>
        <taxon>Bacteroidota</taxon>
        <taxon>Flavobacteriia</taxon>
        <taxon>Flavobacteriales</taxon>
        <taxon>Cryomorphaceae</taxon>
        <taxon>Acidiluteibacter</taxon>
    </lineage>
</organism>
<name>A0A6N9NPN9_9FLAO</name>
<evidence type="ECO:0000313" key="3">
    <source>
        <dbReference type="Proteomes" id="UP000470771"/>
    </source>
</evidence>
<reference evidence="2 3" key="1">
    <citation type="submission" date="2019-12" db="EMBL/GenBank/DDBJ databases">
        <authorList>
            <person name="Zhao J."/>
        </authorList>
    </citation>
    <scope>NUCLEOTIDE SEQUENCE [LARGE SCALE GENOMIC DNA]</scope>
    <source>
        <strain evidence="2 3">S-15</strain>
    </source>
</reference>
<keyword evidence="3" id="KW-1185">Reference proteome</keyword>
<proteinExistence type="predicted"/>
<dbReference type="EMBL" id="WWNE01000012">
    <property type="protein sequence ID" value="NBG67087.1"/>
    <property type="molecule type" value="Genomic_DNA"/>
</dbReference>
<dbReference type="RefSeq" id="WP_160634035.1">
    <property type="nucleotide sequence ID" value="NZ_WWNE01000012.1"/>
</dbReference>
<comment type="caution">
    <text evidence="2">The sequence shown here is derived from an EMBL/GenBank/DDBJ whole genome shotgun (WGS) entry which is preliminary data.</text>
</comment>
<evidence type="ECO:0000256" key="1">
    <source>
        <dbReference type="SAM" id="SignalP"/>
    </source>
</evidence>
<dbReference type="AlphaFoldDB" id="A0A6N9NPN9"/>
<feature type="signal peptide" evidence="1">
    <location>
        <begin position="1"/>
        <end position="22"/>
    </location>
</feature>